<keyword evidence="3 5" id="KW-1133">Transmembrane helix</keyword>
<dbReference type="PATRIC" id="fig|1716141.3.peg.285"/>
<evidence type="ECO:0000256" key="2">
    <source>
        <dbReference type="ARBA" id="ARBA00022692"/>
    </source>
</evidence>
<keyword evidence="7" id="KW-1185">Reference proteome</keyword>
<protein>
    <recommendedName>
        <fullName evidence="8">DoxX</fullName>
    </recommendedName>
</protein>
<dbReference type="Pfam" id="PF13564">
    <property type="entry name" value="DoxX_2"/>
    <property type="match status" value="1"/>
</dbReference>
<dbReference type="OrthoDB" id="3790625at2"/>
<feature type="transmembrane region" description="Helical" evidence="5">
    <location>
        <begin position="69"/>
        <end position="89"/>
    </location>
</feature>
<evidence type="ECO:0000313" key="6">
    <source>
        <dbReference type="EMBL" id="OAH16393.1"/>
    </source>
</evidence>
<comment type="caution">
    <text evidence="6">The sequence shown here is derived from an EMBL/GenBank/DDBJ whole genome shotgun (WGS) entry which is preliminary data.</text>
</comment>
<accession>A0A177HZY2</accession>
<evidence type="ECO:0000256" key="4">
    <source>
        <dbReference type="ARBA" id="ARBA00023136"/>
    </source>
</evidence>
<name>A0A177HZY2_9ACTN</name>
<evidence type="ECO:0000313" key="7">
    <source>
        <dbReference type="Proteomes" id="UP000077381"/>
    </source>
</evidence>
<dbReference type="EMBL" id="LOHS01000019">
    <property type="protein sequence ID" value="OAH16393.1"/>
    <property type="molecule type" value="Genomic_DNA"/>
</dbReference>
<evidence type="ECO:0008006" key="8">
    <source>
        <dbReference type="Google" id="ProtNLM"/>
    </source>
</evidence>
<evidence type="ECO:0000256" key="3">
    <source>
        <dbReference type="ARBA" id="ARBA00022989"/>
    </source>
</evidence>
<evidence type="ECO:0000256" key="5">
    <source>
        <dbReference type="SAM" id="Phobius"/>
    </source>
</evidence>
<sequence>MNIVLWVLQGTLAAVFLAAGLPKIAKPREELVAPMGEWVNSFPAPGIKLLGLVEVLGAVGLVVPPLAGVAPVLSPVAAVGIIVIMVGAIVAHARESAGSKIAMNIVLGVLAAVVVWGRFGPYAF</sequence>
<reference evidence="6 7" key="1">
    <citation type="submission" date="2015-12" db="EMBL/GenBank/DDBJ databases">
        <title>Genome sequence of Streptomyces sp. G25.</title>
        <authorList>
            <person name="Poehlein A."/>
            <person name="Roettig A."/>
            <person name="Hiessl S."/>
            <person name="Hauschild P."/>
            <person name="Schauer J."/>
            <person name="Madkour M.H."/>
            <person name="Al-Ansari A.M."/>
            <person name="Almakishah N.H."/>
            <person name="Steinbuechel A."/>
            <person name="Daniel R."/>
        </authorList>
    </citation>
    <scope>NUCLEOTIDE SEQUENCE [LARGE SCALE GENOMIC DNA]</scope>
    <source>
        <strain evidence="7">G25(2015)</strain>
    </source>
</reference>
<feature type="transmembrane region" description="Helical" evidence="5">
    <location>
        <begin position="6"/>
        <end position="25"/>
    </location>
</feature>
<keyword evidence="4 5" id="KW-0472">Membrane</keyword>
<keyword evidence="2 5" id="KW-0812">Transmembrane</keyword>
<proteinExistence type="predicted"/>
<feature type="transmembrane region" description="Helical" evidence="5">
    <location>
        <begin position="46"/>
        <end position="63"/>
    </location>
</feature>
<organism evidence="6 7">
    <name type="scientific">Streptomyces jeddahensis</name>
    <dbReference type="NCBI Taxonomy" id="1716141"/>
    <lineage>
        <taxon>Bacteria</taxon>
        <taxon>Bacillati</taxon>
        <taxon>Actinomycetota</taxon>
        <taxon>Actinomycetes</taxon>
        <taxon>Kitasatosporales</taxon>
        <taxon>Streptomycetaceae</taxon>
        <taxon>Streptomyces</taxon>
    </lineage>
</organism>
<comment type="subcellular location">
    <subcellularLocation>
        <location evidence="1">Membrane</location>
        <topology evidence="1">Multi-pass membrane protein</topology>
    </subcellularLocation>
</comment>
<dbReference type="STRING" id="1716141.STSP_02680"/>
<feature type="transmembrane region" description="Helical" evidence="5">
    <location>
        <begin position="101"/>
        <end position="119"/>
    </location>
</feature>
<dbReference type="InterPro" id="IPR032808">
    <property type="entry name" value="DoxX"/>
</dbReference>
<dbReference type="RefSeq" id="WP_067270851.1">
    <property type="nucleotide sequence ID" value="NZ_LOHS01000019.1"/>
</dbReference>
<dbReference type="GO" id="GO:0016020">
    <property type="term" value="C:membrane"/>
    <property type="evidence" value="ECO:0007669"/>
    <property type="project" value="UniProtKB-SubCell"/>
</dbReference>
<dbReference type="Proteomes" id="UP000077381">
    <property type="component" value="Unassembled WGS sequence"/>
</dbReference>
<dbReference type="AlphaFoldDB" id="A0A177HZY2"/>
<evidence type="ECO:0000256" key="1">
    <source>
        <dbReference type="ARBA" id="ARBA00004141"/>
    </source>
</evidence>
<gene>
    <name evidence="6" type="ORF">STSP_02680</name>
</gene>